<reference evidence="4" key="1">
    <citation type="journal article" date="2019" name="Int. J. Syst. Evol. Microbiol.">
        <title>The Global Catalogue of Microorganisms (GCM) 10K type strain sequencing project: providing services to taxonomists for standard genome sequencing and annotation.</title>
        <authorList>
            <consortium name="The Broad Institute Genomics Platform"/>
            <consortium name="The Broad Institute Genome Sequencing Center for Infectious Disease"/>
            <person name="Wu L."/>
            <person name="Ma J."/>
        </authorList>
    </citation>
    <scope>NUCLEOTIDE SEQUENCE [LARGE SCALE GENOMIC DNA]</scope>
    <source>
        <strain evidence="4">JCM 16949</strain>
    </source>
</reference>
<accession>A0ABP7FKJ7</accession>
<keyword evidence="1" id="KW-1133">Transmembrane helix</keyword>
<feature type="transmembrane region" description="Helical" evidence="1">
    <location>
        <begin position="63"/>
        <end position="82"/>
    </location>
</feature>
<feature type="transmembrane region" description="Helical" evidence="1">
    <location>
        <begin position="33"/>
        <end position="51"/>
    </location>
</feature>
<evidence type="ECO:0000313" key="4">
    <source>
        <dbReference type="Proteomes" id="UP001501004"/>
    </source>
</evidence>
<protein>
    <recommendedName>
        <fullName evidence="2">Low molecular weight protein antigen 6 PH domain-containing protein</fullName>
    </recommendedName>
</protein>
<proteinExistence type="predicted"/>
<dbReference type="Proteomes" id="UP001501004">
    <property type="component" value="Unassembled WGS sequence"/>
</dbReference>
<evidence type="ECO:0000259" key="2">
    <source>
        <dbReference type="Pfam" id="PF10756"/>
    </source>
</evidence>
<keyword evidence="4" id="KW-1185">Reference proteome</keyword>
<keyword evidence="1" id="KW-0812">Transmembrane</keyword>
<gene>
    <name evidence="3" type="ORF">GCM10022239_15110</name>
</gene>
<name>A0ABP7FKJ7_9MICO</name>
<dbReference type="RefSeq" id="WP_344755335.1">
    <property type="nucleotide sequence ID" value="NZ_BAABAE010000003.1"/>
</dbReference>
<evidence type="ECO:0000256" key="1">
    <source>
        <dbReference type="SAM" id="Phobius"/>
    </source>
</evidence>
<feature type="transmembrane region" description="Helical" evidence="1">
    <location>
        <begin position="174"/>
        <end position="195"/>
    </location>
</feature>
<sequence>MFHSRFNQVLAIAVWLFCCGAVAAVLVSGLGKSAEYLPLIAFGAFLAWAGLWRPAVGVADDAVTIVNVFSTVVVPWTALIQVETRYALTLVTPGGRYTATAAPAPGRLATALSRREMGRVESQTGGVGTMRPGDLPTTDSGAAAYLVRQRWEKLVAEERIELGVADSTPATRRWHWAVIAMSAALLVAAMVSLALG</sequence>
<organism evidence="3 4">
    <name type="scientific">Leifsonella bigeumensis</name>
    <dbReference type="NCBI Taxonomy" id="433643"/>
    <lineage>
        <taxon>Bacteria</taxon>
        <taxon>Bacillati</taxon>
        <taxon>Actinomycetota</taxon>
        <taxon>Actinomycetes</taxon>
        <taxon>Micrococcales</taxon>
        <taxon>Microbacteriaceae</taxon>
        <taxon>Leifsonella</taxon>
    </lineage>
</organism>
<feature type="domain" description="Low molecular weight protein antigen 6 PH" evidence="2">
    <location>
        <begin position="53"/>
        <end position="102"/>
    </location>
</feature>
<dbReference type="Pfam" id="PF10756">
    <property type="entry name" value="bPH_6"/>
    <property type="match status" value="1"/>
</dbReference>
<dbReference type="InterPro" id="IPR019692">
    <property type="entry name" value="CFP-6_PH"/>
</dbReference>
<dbReference type="EMBL" id="BAABAE010000003">
    <property type="protein sequence ID" value="GAA3740407.1"/>
    <property type="molecule type" value="Genomic_DNA"/>
</dbReference>
<keyword evidence="1" id="KW-0472">Membrane</keyword>
<comment type="caution">
    <text evidence="3">The sequence shown here is derived from an EMBL/GenBank/DDBJ whole genome shotgun (WGS) entry which is preliminary data.</text>
</comment>
<evidence type="ECO:0000313" key="3">
    <source>
        <dbReference type="EMBL" id="GAA3740407.1"/>
    </source>
</evidence>